<evidence type="ECO:0000313" key="3">
    <source>
        <dbReference type="EMBL" id="SFG76859.1"/>
    </source>
</evidence>
<dbReference type="AlphaFoldDB" id="A0A1I2UKK4"/>
<evidence type="ECO:0000259" key="2">
    <source>
        <dbReference type="Pfam" id="PF04892"/>
    </source>
</evidence>
<feature type="transmembrane region" description="Helical" evidence="1">
    <location>
        <begin position="129"/>
        <end position="147"/>
    </location>
</feature>
<dbReference type="InterPro" id="IPR006976">
    <property type="entry name" value="VanZ-like"/>
</dbReference>
<keyword evidence="1" id="KW-0812">Transmembrane</keyword>
<organism evidence="3 4">
    <name type="scientific">Sporolactobacillus nakayamae</name>
    <dbReference type="NCBI Taxonomy" id="269670"/>
    <lineage>
        <taxon>Bacteria</taxon>
        <taxon>Bacillati</taxon>
        <taxon>Bacillota</taxon>
        <taxon>Bacilli</taxon>
        <taxon>Bacillales</taxon>
        <taxon>Sporolactobacillaceae</taxon>
        <taxon>Sporolactobacillus</taxon>
    </lineage>
</organism>
<feature type="domain" description="VanZ-like" evidence="2">
    <location>
        <begin position="79"/>
        <end position="207"/>
    </location>
</feature>
<feature type="transmembrane region" description="Helical" evidence="1">
    <location>
        <begin position="190"/>
        <end position="208"/>
    </location>
</feature>
<dbReference type="EMBL" id="FOOY01000021">
    <property type="protein sequence ID" value="SFG76859.1"/>
    <property type="molecule type" value="Genomic_DNA"/>
</dbReference>
<feature type="transmembrane region" description="Helical" evidence="1">
    <location>
        <begin position="42"/>
        <end position="60"/>
    </location>
</feature>
<feature type="transmembrane region" description="Helical" evidence="1">
    <location>
        <begin position="154"/>
        <end position="178"/>
    </location>
</feature>
<accession>A0A1I2UKK4</accession>
<evidence type="ECO:0000256" key="1">
    <source>
        <dbReference type="SAM" id="Phobius"/>
    </source>
</evidence>
<dbReference type="OrthoDB" id="4822551at2"/>
<protein>
    <submittedName>
        <fullName evidence="3">Glycopeptide antibiotics resistance protein</fullName>
    </submittedName>
</protein>
<evidence type="ECO:0000313" key="4">
    <source>
        <dbReference type="Proteomes" id="UP000198752"/>
    </source>
</evidence>
<keyword evidence="4" id="KW-1185">Reference proteome</keyword>
<dbReference type="Pfam" id="PF04892">
    <property type="entry name" value="VanZ"/>
    <property type="match status" value="1"/>
</dbReference>
<feature type="transmembrane region" description="Helical" evidence="1">
    <location>
        <begin position="72"/>
        <end position="91"/>
    </location>
</feature>
<sequence length="225" mass="25201">MINAGSRIKNAGSCGLICIIIDLKDSAIVKGDGEMSHVLNPTIFEFFLTYSILLSISLLWEKYVRRSLTYSHGVFLSLFIGYMLITLLLTVQPMSTAERSIVTPDAALVNFEPFRMITLQMQSVQGHWLLMWSICLPVPFMFFLGFFAQGRVSFPGLVAMGIMSSVAIELALFLMNGIPQFPKHLFDVDALILNSLGVFSGALLFCWMETKQWMKDCISDTMSAR</sequence>
<proteinExistence type="predicted"/>
<name>A0A1I2UKK4_9BACL</name>
<keyword evidence="1" id="KW-1133">Transmembrane helix</keyword>
<reference evidence="4" key="1">
    <citation type="submission" date="2016-10" db="EMBL/GenBank/DDBJ databases">
        <authorList>
            <person name="Varghese N."/>
            <person name="Submissions S."/>
        </authorList>
    </citation>
    <scope>NUCLEOTIDE SEQUENCE [LARGE SCALE GENOMIC DNA]</scope>
    <source>
        <strain evidence="4">ATCC 700379</strain>
    </source>
</reference>
<keyword evidence="1" id="KW-0472">Membrane</keyword>
<dbReference type="Proteomes" id="UP000198752">
    <property type="component" value="Unassembled WGS sequence"/>
</dbReference>
<gene>
    <name evidence="3" type="ORF">SAMN02982927_02706</name>
</gene>
<dbReference type="STRING" id="269670.SAMN02982927_02706"/>